<dbReference type="AlphaFoldDB" id="A0A8E2AJY0"/>
<dbReference type="Proteomes" id="UP000250043">
    <property type="component" value="Unassembled WGS sequence"/>
</dbReference>
<dbReference type="OrthoDB" id="2020070at2759"/>
<dbReference type="PANTHER" id="PTHR33604">
    <property type="entry name" value="OSJNBA0004B13.7 PROTEIN"/>
    <property type="match status" value="1"/>
</dbReference>
<protein>
    <submittedName>
        <fullName evidence="1">Uncharacterized protein</fullName>
    </submittedName>
</protein>
<evidence type="ECO:0000313" key="2">
    <source>
        <dbReference type="Proteomes" id="UP000250043"/>
    </source>
</evidence>
<gene>
    <name evidence="1" type="ORF">OBBRIDRAFT_891607</name>
</gene>
<accession>A0A8E2AJY0</accession>
<keyword evidence="2" id="KW-1185">Reference proteome</keyword>
<reference evidence="1 2" key="1">
    <citation type="submission" date="2016-07" db="EMBL/GenBank/DDBJ databases">
        <title>Draft genome of the white-rot fungus Obba rivulosa 3A-2.</title>
        <authorList>
            <consortium name="DOE Joint Genome Institute"/>
            <person name="Miettinen O."/>
            <person name="Riley R."/>
            <person name="Acob R."/>
            <person name="Barry K."/>
            <person name="Cullen D."/>
            <person name="De Vries R."/>
            <person name="Hainaut M."/>
            <person name="Hatakka A."/>
            <person name="Henrissat B."/>
            <person name="Hilden K."/>
            <person name="Kuo R."/>
            <person name="Labutti K."/>
            <person name="Lipzen A."/>
            <person name="Makela M.R."/>
            <person name="Sandor L."/>
            <person name="Spatafora J.W."/>
            <person name="Grigoriev I.V."/>
            <person name="Hibbett D.S."/>
        </authorList>
    </citation>
    <scope>NUCLEOTIDE SEQUENCE [LARGE SCALE GENOMIC DNA]</scope>
    <source>
        <strain evidence="1 2">3A-2</strain>
    </source>
</reference>
<dbReference type="SUPFAM" id="SSF53448">
    <property type="entry name" value="Nucleotide-diphospho-sugar transferases"/>
    <property type="match status" value="1"/>
</dbReference>
<name>A0A8E2AJY0_9APHY</name>
<proteinExistence type="predicted"/>
<dbReference type="PANTHER" id="PTHR33604:SF3">
    <property type="entry name" value="OSJNBA0004B13.7 PROTEIN"/>
    <property type="match status" value="1"/>
</dbReference>
<dbReference type="EMBL" id="KV722640">
    <property type="protein sequence ID" value="OCH84739.1"/>
    <property type="molecule type" value="Genomic_DNA"/>
</dbReference>
<dbReference type="Gene3D" id="3.90.550.10">
    <property type="entry name" value="Spore Coat Polysaccharide Biosynthesis Protein SpsA, Chain A"/>
    <property type="match status" value="1"/>
</dbReference>
<organism evidence="1 2">
    <name type="scientific">Obba rivulosa</name>
    <dbReference type="NCBI Taxonomy" id="1052685"/>
    <lineage>
        <taxon>Eukaryota</taxon>
        <taxon>Fungi</taxon>
        <taxon>Dikarya</taxon>
        <taxon>Basidiomycota</taxon>
        <taxon>Agaricomycotina</taxon>
        <taxon>Agaricomycetes</taxon>
        <taxon>Polyporales</taxon>
        <taxon>Gelatoporiaceae</taxon>
        <taxon>Obba</taxon>
    </lineage>
</organism>
<sequence length="593" mass="67481">MPVSLIPETEALSDPIYGVWSKLGGMISHSRSDHLGGLVLGTEGLDNDWCLSTAFPEQPPRLNSRPLGPRLSAHLDHRRPPALHRFPAFSSQSTPPRLSSGTFALIFPQMEDLHHFSSAACRMQQAGYSVYTLLYAGSSERLDHLGFSGECTLKFETMTWTQPNSNAEFAISSWLEKLPHIVDIVILTGTSEYSLITRATLKKLAAVPVIEIPRADLPFCDWMGSLTLLEWQNWHKPRIDLSVITHKRPRSLGRLLSSLSNARYFGDRPDLRINVEQDADADTLRSVETFQWDVGHIFVHHRIVHGGLMPAVVESWYPHSNDSYGLILEDDVEVSPLFYAWAKMSLLRYRYGSPEDRSPQLFGISLYQQKHLELRPEGRHRFNARDIFTAAGLSDPSTPYLSQIPCSWGAVYFPEHWREFHTYLSLRLSEQAWDLEQPVVPAVRSNRWRRSWKKYFIELVYLRGYVMLYPNFEGYTSLSTNHLEVGSHVKDVPKDTYMRKKKLFELPLMAIPAVDDVSPVDTGLLSLPGSTLPARRALPSLDLLGTLVAEDMLVERGRERRWELTGCGNEVQIVHDIWDFLCLEDLVDRSSVS</sequence>
<dbReference type="InterPro" id="IPR029044">
    <property type="entry name" value="Nucleotide-diphossugar_trans"/>
</dbReference>
<evidence type="ECO:0000313" key="1">
    <source>
        <dbReference type="EMBL" id="OCH84739.1"/>
    </source>
</evidence>